<keyword evidence="4" id="KW-1185">Reference proteome</keyword>
<name>A0A8K0T6N6_9PEZI</name>
<dbReference type="PROSITE" id="PS50048">
    <property type="entry name" value="ZN2_CY6_FUNGAL_2"/>
    <property type="match status" value="1"/>
</dbReference>
<dbReference type="CDD" id="cd00067">
    <property type="entry name" value="GAL4"/>
    <property type="match status" value="1"/>
</dbReference>
<feature type="domain" description="Zn(2)-C6 fungal-type" evidence="2">
    <location>
        <begin position="10"/>
        <end position="37"/>
    </location>
</feature>
<dbReference type="Pfam" id="PF00172">
    <property type="entry name" value="Zn_clus"/>
    <property type="match status" value="1"/>
</dbReference>
<evidence type="ECO:0000313" key="4">
    <source>
        <dbReference type="Proteomes" id="UP000813385"/>
    </source>
</evidence>
<dbReference type="EMBL" id="JAGPXD010000007">
    <property type="protein sequence ID" value="KAH7347684.1"/>
    <property type="molecule type" value="Genomic_DNA"/>
</dbReference>
<dbReference type="InterPro" id="IPR036864">
    <property type="entry name" value="Zn2-C6_fun-type_DNA-bd_sf"/>
</dbReference>
<dbReference type="InterPro" id="IPR001138">
    <property type="entry name" value="Zn2Cys6_DnaBD"/>
</dbReference>
<dbReference type="Proteomes" id="UP000813385">
    <property type="component" value="Unassembled WGS sequence"/>
</dbReference>
<dbReference type="Gene3D" id="4.10.240.10">
    <property type="entry name" value="Zn(2)-C6 fungal-type DNA-binding domain"/>
    <property type="match status" value="1"/>
</dbReference>
<dbReference type="AlphaFoldDB" id="A0A8K0T6N6"/>
<dbReference type="OrthoDB" id="5126878at2759"/>
<proteinExistence type="predicted"/>
<dbReference type="GO" id="GO:0008270">
    <property type="term" value="F:zinc ion binding"/>
    <property type="evidence" value="ECO:0007669"/>
    <property type="project" value="InterPro"/>
</dbReference>
<organism evidence="3 4">
    <name type="scientific">Plectosphaerella cucumerina</name>
    <dbReference type="NCBI Taxonomy" id="40658"/>
    <lineage>
        <taxon>Eukaryota</taxon>
        <taxon>Fungi</taxon>
        <taxon>Dikarya</taxon>
        <taxon>Ascomycota</taxon>
        <taxon>Pezizomycotina</taxon>
        <taxon>Sordariomycetes</taxon>
        <taxon>Hypocreomycetidae</taxon>
        <taxon>Glomerellales</taxon>
        <taxon>Plectosphaerellaceae</taxon>
        <taxon>Plectosphaerella</taxon>
    </lineage>
</organism>
<evidence type="ECO:0000259" key="2">
    <source>
        <dbReference type="PROSITE" id="PS50048"/>
    </source>
</evidence>
<accession>A0A8K0T6N6</accession>
<dbReference type="PANTHER" id="PTHR38111:SF9">
    <property type="entry name" value="ZN(2)-C6 FUNGAL-TYPE DOMAIN-CONTAINING PROTEIN"/>
    <property type="match status" value="1"/>
</dbReference>
<dbReference type="GO" id="GO:0000981">
    <property type="term" value="F:DNA-binding transcription factor activity, RNA polymerase II-specific"/>
    <property type="evidence" value="ECO:0007669"/>
    <property type="project" value="InterPro"/>
</dbReference>
<reference evidence="3" key="1">
    <citation type="journal article" date="2021" name="Nat. Commun.">
        <title>Genetic determinants of endophytism in the Arabidopsis root mycobiome.</title>
        <authorList>
            <person name="Mesny F."/>
            <person name="Miyauchi S."/>
            <person name="Thiergart T."/>
            <person name="Pickel B."/>
            <person name="Atanasova L."/>
            <person name="Karlsson M."/>
            <person name="Huettel B."/>
            <person name="Barry K.W."/>
            <person name="Haridas S."/>
            <person name="Chen C."/>
            <person name="Bauer D."/>
            <person name="Andreopoulos W."/>
            <person name="Pangilinan J."/>
            <person name="LaButti K."/>
            <person name="Riley R."/>
            <person name="Lipzen A."/>
            <person name="Clum A."/>
            <person name="Drula E."/>
            <person name="Henrissat B."/>
            <person name="Kohler A."/>
            <person name="Grigoriev I.V."/>
            <person name="Martin F.M."/>
            <person name="Hacquard S."/>
        </authorList>
    </citation>
    <scope>NUCLEOTIDE SEQUENCE</scope>
    <source>
        <strain evidence="3">MPI-CAGE-AT-0016</strain>
    </source>
</reference>
<dbReference type="SUPFAM" id="SSF57701">
    <property type="entry name" value="Zn2/Cys6 DNA-binding domain"/>
    <property type="match status" value="1"/>
</dbReference>
<comment type="caution">
    <text evidence="3">The sequence shown here is derived from an EMBL/GenBank/DDBJ whole genome shotgun (WGS) entry which is preliminary data.</text>
</comment>
<gene>
    <name evidence="3" type="ORF">B0T11DRAFT_143558</name>
</gene>
<dbReference type="SMART" id="SM00066">
    <property type="entry name" value="GAL4"/>
    <property type="match status" value="1"/>
</dbReference>
<evidence type="ECO:0000313" key="3">
    <source>
        <dbReference type="EMBL" id="KAH7347684.1"/>
    </source>
</evidence>
<sequence length="499" mass="55908">MGRISTSGYCLTCRQRRVKCDRGKPTCQRCAKSGHRCQGYEGLVIRMDKWCPPSAPAKTATPLLRSPPLLKVTSWSSAPLMSREPAVNPAAGADPMLAMPAAADTLDHWVSHYQWGPWWKFVLQFGLRTDASGAAHKAASSLLSGYYAKHKGNNKVFLESRRYYGESLALVSQALTFNSQDSLPMLVLPIMIMSMHPYVFDSSIEFEHHIGLGIVLEKCGPVNFQRLPGLFRSCRSIIVCQSYARRERTFLEDSRWGTVPFVLEGKTTMDYLYDSAIYIPGLFEDLHAMRAGTKKNDYKWLAKRQKDLQRQLDAWHAKWETERPRNVEVVPEPSPDGSRQTNVHPFLIKYCTVNRAIEKLVHFTSSLYLDKLGELVAEGPNPPPASTEPRAPSAALVQMALLCEWVTKELARCRTSCLLAPVPIAIVYCALKDLGGPGDELAYRMATSCKVGPDEIRQLEGYNIWKPANVPPALPSVMEKCESRFARGEIGRLRVEEVC</sequence>
<keyword evidence="1" id="KW-0539">Nucleus</keyword>
<protein>
    <recommendedName>
        <fullName evidence="2">Zn(2)-C6 fungal-type domain-containing protein</fullName>
    </recommendedName>
</protein>
<dbReference type="PANTHER" id="PTHR38111">
    <property type="entry name" value="ZN(2)-C6 FUNGAL-TYPE DOMAIN-CONTAINING PROTEIN-RELATED"/>
    <property type="match status" value="1"/>
</dbReference>
<evidence type="ECO:0000256" key="1">
    <source>
        <dbReference type="ARBA" id="ARBA00023242"/>
    </source>
</evidence>
<dbReference type="InterPro" id="IPR053178">
    <property type="entry name" value="Osmoadaptation_assoc"/>
</dbReference>